<dbReference type="Proteomes" id="UP000234343">
    <property type="component" value="Plasmid pLA01-117_113k"/>
</dbReference>
<name>A0A2H5FRX8_9GAMM</name>
<gene>
    <name evidence="1" type="ORF">CAB17_20220</name>
</gene>
<sequence length="255" mass="29714">MITQTIKMPFILQEELTRVTNATDFELFILKSHIENIIYTKRKLEKLTSKISIGTSLKYFDVQLLKTDVLLVNELGELIKGIRQSDQKQICIQPQSIDCDFKTKLPSINDNRQLISDDWKLPIYHKVVVNSSGNILKGYFIKYNHNGCKLKLLGGETIKLRPYALFYEPNPEDLNDFFRIELDPVQQHIEYERTLDALKKNIGQLDPNNSPKDYRKITRLLIGRGFFVDNIDKAISKLLNDSEEEHHLCKEILFE</sequence>
<proteinExistence type="predicted"/>
<keyword evidence="2" id="KW-1185">Reference proteome</keyword>
<organism evidence="1 2">
    <name type="scientific">Legionella sainthelensi</name>
    <dbReference type="NCBI Taxonomy" id="28087"/>
    <lineage>
        <taxon>Bacteria</taxon>
        <taxon>Pseudomonadati</taxon>
        <taxon>Pseudomonadota</taxon>
        <taxon>Gammaproteobacteria</taxon>
        <taxon>Legionellales</taxon>
        <taxon>Legionellaceae</taxon>
        <taxon>Legionella</taxon>
    </lineage>
</organism>
<protein>
    <submittedName>
        <fullName evidence="1">Uncharacterized protein</fullName>
    </submittedName>
</protein>
<evidence type="ECO:0000313" key="2">
    <source>
        <dbReference type="Proteomes" id="UP000234343"/>
    </source>
</evidence>
<geneLocation type="plasmid" evidence="2">
    <name>pLA01-117_113k</name>
</geneLocation>
<dbReference type="EMBL" id="CP025493">
    <property type="protein sequence ID" value="AUH74266.1"/>
    <property type="molecule type" value="Genomic_DNA"/>
</dbReference>
<evidence type="ECO:0000313" key="1">
    <source>
        <dbReference type="EMBL" id="AUH74266.1"/>
    </source>
</evidence>
<keyword evidence="1" id="KW-0614">Plasmid</keyword>
<dbReference type="RefSeq" id="WP_101901945.1">
    <property type="nucleotide sequence ID" value="NZ_CP025493.2"/>
</dbReference>
<dbReference type="AlphaFoldDB" id="A0A2H5FRX8"/>
<dbReference type="KEGG" id="lsh:CAB17_20220"/>
<accession>A0A2H5FRX8</accession>
<reference evidence="1 2" key="1">
    <citation type="submission" date="2017-12" db="EMBL/GenBank/DDBJ databases">
        <title>Legionella sainthelensi LA01-117, whole genome sequence of a clinical isolate from New Zealand.</title>
        <authorList>
            <person name="Cree S.L."/>
            <person name="Slow S."/>
            <person name="Kennedy M.A."/>
            <person name="Murdoch D.R."/>
            <person name="Biggs P.J."/>
            <person name="Anderson T."/>
        </authorList>
    </citation>
    <scope>NUCLEOTIDE SEQUENCE [LARGE SCALE GENOMIC DNA]</scope>
    <source>
        <strain evidence="1 2">LA01-117</strain>
        <plasmid evidence="2">pLA01-117_113k</plasmid>
    </source>
</reference>